<dbReference type="AlphaFoldDB" id="A0A9D9HZ80"/>
<evidence type="ECO:0000259" key="4">
    <source>
        <dbReference type="Pfam" id="PF26018"/>
    </source>
</evidence>
<feature type="transmembrane region" description="Helical" evidence="2">
    <location>
        <begin position="38"/>
        <end position="63"/>
    </location>
</feature>
<accession>A0A9D9HZ80</accession>
<keyword evidence="2" id="KW-1133">Transmembrane helix</keyword>
<evidence type="ECO:0000313" key="5">
    <source>
        <dbReference type="EMBL" id="MBO8462582.1"/>
    </source>
</evidence>
<keyword evidence="2" id="KW-0472">Membrane</keyword>
<proteinExistence type="predicted"/>
<protein>
    <recommendedName>
        <fullName evidence="7">Membrane fusion protein</fullName>
    </recommendedName>
</protein>
<dbReference type="Pfam" id="PF26018">
    <property type="entry name" value="BSH_RND_rel"/>
    <property type="match status" value="1"/>
</dbReference>
<evidence type="ECO:0000313" key="6">
    <source>
        <dbReference type="Proteomes" id="UP000823618"/>
    </source>
</evidence>
<feature type="compositionally biased region" description="Basic residues" evidence="1">
    <location>
        <begin position="18"/>
        <end position="29"/>
    </location>
</feature>
<dbReference type="EMBL" id="JADIML010000042">
    <property type="protein sequence ID" value="MBO8462582.1"/>
    <property type="molecule type" value="Genomic_DNA"/>
</dbReference>
<evidence type="ECO:0008006" key="7">
    <source>
        <dbReference type="Google" id="ProtNLM"/>
    </source>
</evidence>
<feature type="region of interest" description="Disordered" evidence="1">
    <location>
        <begin position="1"/>
        <end position="29"/>
    </location>
</feature>
<evidence type="ECO:0000256" key="1">
    <source>
        <dbReference type="SAM" id="MobiDB-lite"/>
    </source>
</evidence>
<dbReference type="Proteomes" id="UP000823618">
    <property type="component" value="Unassembled WGS sequence"/>
</dbReference>
<dbReference type="InterPro" id="IPR058729">
    <property type="entry name" value="Beta-barrel_RND-rel"/>
</dbReference>
<sequence length="493" mass="56329">MATQNRRTPQRKSASTRTRNRRNTKSRRRKVLKFPRQLIHWNIGTVTFGIIFIYLMINVFLYMRSDTISTYQVTSDKMQKTITTTGVVLRTEKIITNKTDGYLSYYAPEGSRVAKKEYVYSVDESGEVYDYLSKLSTENNILDEDSYENLKEIISTFNNYYKDDSFYEVYDFKYNLNNAILSVTNDKTMKQLDDALKEAGISDSYSKVSSPKSGLVSYLMDGFETLTPETVTKQTFDQSSYKKEQLKTSNLVEAGSPVYKLITGDTWDIMIPVTTKEAALLKERSTVQVNFLKDDTTLPASVSLIENKDGTYARLHFTDYLIRYMDTRYLNVEVILSSISGLKVPNTALVKRELFRIPVSYLSAGSNSTDYQFTVRTSSSKNHTSVKQIPADLVMKDSKYCYVSTVPKDENSLTKGMILIQNNSKKTFKVSSTKEIQGVYCVNKGYAAFKMVNVLYSNEDYSIVEADTDTNALMIYDYIILNSKTIGENDKIY</sequence>
<reference evidence="5" key="1">
    <citation type="submission" date="2020-10" db="EMBL/GenBank/DDBJ databases">
        <authorList>
            <person name="Gilroy R."/>
        </authorList>
    </citation>
    <scope>NUCLEOTIDE SEQUENCE</scope>
    <source>
        <strain evidence="5">E3-2379</strain>
    </source>
</reference>
<evidence type="ECO:0000256" key="2">
    <source>
        <dbReference type="SAM" id="Phobius"/>
    </source>
</evidence>
<gene>
    <name evidence="5" type="ORF">IAC13_01470</name>
</gene>
<feature type="domain" description="RND related barrel-sandwich hybrid" evidence="4">
    <location>
        <begin position="92"/>
        <end position="262"/>
    </location>
</feature>
<name>A0A9D9HZ80_9FIRM</name>
<feature type="domain" description="RND related beta-barrel" evidence="3">
    <location>
        <begin position="267"/>
        <end position="337"/>
    </location>
</feature>
<evidence type="ECO:0000259" key="3">
    <source>
        <dbReference type="Pfam" id="PF26011"/>
    </source>
</evidence>
<dbReference type="InterPro" id="IPR058709">
    <property type="entry name" value="BSH_RND-rel"/>
</dbReference>
<organism evidence="5 6">
    <name type="scientific">Candidatus Scybalomonas excrementavium</name>
    <dbReference type="NCBI Taxonomy" id="2840943"/>
    <lineage>
        <taxon>Bacteria</taxon>
        <taxon>Bacillati</taxon>
        <taxon>Bacillota</taxon>
        <taxon>Clostridia</taxon>
        <taxon>Lachnospirales</taxon>
        <taxon>Lachnospiraceae</taxon>
        <taxon>Lachnospiraceae incertae sedis</taxon>
        <taxon>Candidatus Scybalomonas</taxon>
    </lineage>
</organism>
<reference evidence="5" key="2">
    <citation type="journal article" date="2021" name="PeerJ">
        <title>Extensive microbial diversity within the chicken gut microbiome revealed by metagenomics and culture.</title>
        <authorList>
            <person name="Gilroy R."/>
            <person name="Ravi A."/>
            <person name="Getino M."/>
            <person name="Pursley I."/>
            <person name="Horton D.L."/>
            <person name="Alikhan N.F."/>
            <person name="Baker D."/>
            <person name="Gharbi K."/>
            <person name="Hall N."/>
            <person name="Watson M."/>
            <person name="Adriaenssens E.M."/>
            <person name="Foster-Nyarko E."/>
            <person name="Jarju S."/>
            <person name="Secka A."/>
            <person name="Antonio M."/>
            <person name="Oren A."/>
            <person name="Chaudhuri R.R."/>
            <person name="La Ragione R."/>
            <person name="Hildebrand F."/>
            <person name="Pallen M.J."/>
        </authorList>
    </citation>
    <scope>NUCLEOTIDE SEQUENCE</scope>
    <source>
        <strain evidence="5">E3-2379</strain>
    </source>
</reference>
<comment type="caution">
    <text evidence="5">The sequence shown here is derived from an EMBL/GenBank/DDBJ whole genome shotgun (WGS) entry which is preliminary data.</text>
</comment>
<keyword evidence="2" id="KW-0812">Transmembrane</keyword>
<dbReference type="Pfam" id="PF26011">
    <property type="entry name" value="Beta-barrel_RND_rel"/>
    <property type="match status" value="1"/>
</dbReference>